<feature type="region of interest" description="Disordered" evidence="1">
    <location>
        <begin position="1"/>
        <end position="29"/>
    </location>
</feature>
<dbReference type="OrthoDB" id="3071246at2759"/>
<proteinExistence type="predicted"/>
<feature type="compositionally biased region" description="Low complexity" evidence="1">
    <location>
        <begin position="7"/>
        <end position="18"/>
    </location>
</feature>
<reference evidence="2" key="1">
    <citation type="submission" date="2021-02" db="EMBL/GenBank/DDBJ databases">
        <title>Psilocybe cubensis genome.</title>
        <authorList>
            <person name="Mckernan K.J."/>
            <person name="Crawford S."/>
            <person name="Trippe A."/>
            <person name="Kane L.T."/>
            <person name="Mclaughlin S."/>
        </authorList>
    </citation>
    <scope>NUCLEOTIDE SEQUENCE [LARGE SCALE GENOMIC DNA]</scope>
    <source>
        <strain evidence="2">MGC-MH-2018</strain>
    </source>
</reference>
<dbReference type="AlphaFoldDB" id="A0A8H8CNQ4"/>
<accession>A0A8H8CNQ4</accession>
<sequence length="548" mass="62670">MAQQLLPTTAPSIISTTSEDMRPGNRQDASVGSYGRSIVASPISALAVELLSEILAMASGYEEGYSEASEGNRNHRWSPLVILGEVCKNWRDVILGTPKLWTTLIVNPSMDFKFTNLIQKRIFRSGGLPISLVVRHRRGSGGVTLEDIQPLLDLIRTCSARWNRVFLYKVDCDVLYEIFKNLKDTTRIEDLRIVYGSLWKEVPMFQPLRPHKFEAQTISGALVHFHDLNFLQWDNLRHLIVDDIDAELVLHIVNHAVNLETIVIKSIRLNTFRYHIHGNVITLPNERKSIHNSSVTHLEMSLLGVKDALQYLCFPSLKTLVCRLDPKGAWEDSFYSEETEIVEFFERSHAIMPIQNVMLELQACNGMTLLGHEGLGPWSVRGSSIWHSRYPPLTHLRINVDSFKVSPKTFDDTLRELRYGAEDDSVLFPSLQILEIQLIYFMKPDRWNSFIDMFPPSIAYHGTEKSPHSYLVKPMRRSLSKVALKLVNKDEVLRPLVHDGDLMKQDQFLQLLNIQRSGVELQLIGRDGEDFLVHAGRKYRSDSKDNEE</sequence>
<comment type="caution">
    <text evidence="2">The sequence shown here is derived from an EMBL/GenBank/DDBJ whole genome shotgun (WGS) entry which is preliminary data.</text>
</comment>
<organism evidence="2">
    <name type="scientific">Psilocybe cubensis</name>
    <name type="common">Psychedelic mushroom</name>
    <name type="synonym">Stropharia cubensis</name>
    <dbReference type="NCBI Taxonomy" id="181762"/>
    <lineage>
        <taxon>Eukaryota</taxon>
        <taxon>Fungi</taxon>
        <taxon>Dikarya</taxon>
        <taxon>Basidiomycota</taxon>
        <taxon>Agaricomycotina</taxon>
        <taxon>Agaricomycetes</taxon>
        <taxon>Agaricomycetidae</taxon>
        <taxon>Agaricales</taxon>
        <taxon>Agaricineae</taxon>
        <taxon>Strophariaceae</taxon>
        <taxon>Psilocybe</taxon>
    </lineage>
</organism>
<evidence type="ECO:0000313" key="2">
    <source>
        <dbReference type="EMBL" id="KAG5172176.1"/>
    </source>
</evidence>
<evidence type="ECO:0000256" key="1">
    <source>
        <dbReference type="SAM" id="MobiDB-lite"/>
    </source>
</evidence>
<evidence type="ECO:0008006" key="3">
    <source>
        <dbReference type="Google" id="ProtNLM"/>
    </source>
</evidence>
<gene>
    <name evidence="2" type="ORF">JR316_001672</name>
</gene>
<protein>
    <recommendedName>
        <fullName evidence="3">F-box domain-containing protein</fullName>
    </recommendedName>
</protein>
<name>A0A8H8CNQ4_PSICU</name>
<dbReference type="EMBL" id="JAFIQS010000002">
    <property type="protein sequence ID" value="KAG5172176.1"/>
    <property type="molecule type" value="Genomic_DNA"/>
</dbReference>